<evidence type="ECO:0000259" key="2">
    <source>
        <dbReference type="Pfam" id="PF07331"/>
    </source>
</evidence>
<feature type="transmembrane region" description="Helical" evidence="1">
    <location>
        <begin position="57"/>
        <end position="76"/>
    </location>
</feature>
<name>A0A561QQW1_9HYPH</name>
<feature type="transmembrane region" description="Helical" evidence="1">
    <location>
        <begin position="158"/>
        <end position="184"/>
    </location>
</feature>
<accession>A0A561QQW1</accession>
<keyword evidence="1" id="KW-0472">Membrane</keyword>
<dbReference type="InterPro" id="IPR009936">
    <property type="entry name" value="DUF1468"/>
</dbReference>
<gene>
    <name evidence="3" type="ORF">FHW37_10464</name>
</gene>
<dbReference type="EMBL" id="VIWP01000004">
    <property type="protein sequence ID" value="TWF52798.1"/>
    <property type="molecule type" value="Genomic_DNA"/>
</dbReference>
<dbReference type="AlphaFoldDB" id="A0A561QQW1"/>
<protein>
    <submittedName>
        <fullName evidence="3">Putative tricarboxylic transport membrane protein</fullName>
    </submittedName>
</protein>
<proteinExistence type="predicted"/>
<evidence type="ECO:0000256" key="1">
    <source>
        <dbReference type="SAM" id="Phobius"/>
    </source>
</evidence>
<keyword evidence="4" id="KW-1185">Reference proteome</keyword>
<organism evidence="3 4">
    <name type="scientific">Neorhizobium alkalisoli</name>
    <dbReference type="NCBI Taxonomy" id="528178"/>
    <lineage>
        <taxon>Bacteria</taxon>
        <taxon>Pseudomonadati</taxon>
        <taxon>Pseudomonadota</taxon>
        <taxon>Alphaproteobacteria</taxon>
        <taxon>Hyphomicrobiales</taxon>
        <taxon>Rhizobiaceae</taxon>
        <taxon>Rhizobium/Agrobacterium group</taxon>
        <taxon>Neorhizobium</taxon>
    </lineage>
</organism>
<dbReference type="RefSeq" id="WP_145638191.1">
    <property type="nucleotide sequence ID" value="NZ_VIWP01000004.1"/>
</dbReference>
<feature type="domain" description="DUF1468" evidence="2">
    <location>
        <begin position="21"/>
        <end position="185"/>
    </location>
</feature>
<feature type="transmembrane region" description="Helical" evidence="1">
    <location>
        <begin position="88"/>
        <end position="107"/>
    </location>
</feature>
<reference evidence="3 4" key="1">
    <citation type="submission" date="2019-06" db="EMBL/GenBank/DDBJ databases">
        <title>Sorghum-associated microbial communities from plants grown in Nebraska, USA.</title>
        <authorList>
            <person name="Schachtman D."/>
        </authorList>
    </citation>
    <scope>NUCLEOTIDE SEQUENCE [LARGE SCALE GENOMIC DNA]</scope>
    <source>
        <strain evidence="3 4">1225</strain>
    </source>
</reference>
<dbReference type="Proteomes" id="UP000320653">
    <property type="component" value="Unassembled WGS sequence"/>
</dbReference>
<feature type="transmembrane region" description="Helical" evidence="1">
    <location>
        <begin position="127"/>
        <end position="151"/>
    </location>
</feature>
<evidence type="ECO:0000313" key="4">
    <source>
        <dbReference type="Proteomes" id="UP000320653"/>
    </source>
</evidence>
<comment type="caution">
    <text evidence="3">The sequence shown here is derived from an EMBL/GenBank/DDBJ whole genome shotgun (WGS) entry which is preliminary data.</text>
</comment>
<sequence length="198" mass="21679">MSVDNNNSTGMQRRPDWAALVIAAILVIIAGVIFFDVSRLRDVGGYSQVGPATVPDWIAFGLIGLAIWTVFAAFRGDFPEREKQEIKPVVWIVAGLAAQMLLINGGVIKALSYVHLPSLLSAESWEWVTWILTLFSGFSIATGVLFGLTAAGFGAKRIWISIPIAVVICLFIWWLFAVVLQLSLPNGPLEDFVLQYAQ</sequence>
<dbReference type="Pfam" id="PF07331">
    <property type="entry name" value="TctB"/>
    <property type="match status" value="1"/>
</dbReference>
<dbReference type="OrthoDB" id="7347328at2"/>
<keyword evidence="1" id="KW-0812">Transmembrane</keyword>
<evidence type="ECO:0000313" key="3">
    <source>
        <dbReference type="EMBL" id="TWF52798.1"/>
    </source>
</evidence>
<keyword evidence="1" id="KW-1133">Transmembrane helix</keyword>
<feature type="transmembrane region" description="Helical" evidence="1">
    <location>
        <begin position="17"/>
        <end position="37"/>
    </location>
</feature>